<dbReference type="Gene3D" id="1.20.1250.20">
    <property type="entry name" value="MFS general substrate transporter like domains"/>
    <property type="match status" value="2"/>
</dbReference>
<gene>
    <name evidence="8" type="ORF">SAMN02745207_01142</name>
</gene>
<keyword evidence="4 6" id="KW-1133">Transmembrane helix</keyword>
<feature type="transmembrane region" description="Helical" evidence="6">
    <location>
        <begin position="79"/>
        <end position="96"/>
    </location>
</feature>
<organism evidence="8 9">
    <name type="scientific">Clostridium grantii DSM 8605</name>
    <dbReference type="NCBI Taxonomy" id="1121316"/>
    <lineage>
        <taxon>Bacteria</taxon>
        <taxon>Bacillati</taxon>
        <taxon>Bacillota</taxon>
        <taxon>Clostridia</taxon>
        <taxon>Eubacteriales</taxon>
        <taxon>Clostridiaceae</taxon>
        <taxon>Clostridium</taxon>
    </lineage>
</organism>
<feature type="transmembrane region" description="Helical" evidence="6">
    <location>
        <begin position="383"/>
        <end position="402"/>
    </location>
</feature>
<feature type="transmembrane region" description="Helical" evidence="6">
    <location>
        <begin position="354"/>
        <end position="377"/>
    </location>
</feature>
<keyword evidence="5 6" id="KW-0472">Membrane</keyword>
<comment type="subcellular location">
    <subcellularLocation>
        <location evidence="1">Cell membrane</location>
        <topology evidence="1">Multi-pass membrane protein</topology>
    </subcellularLocation>
</comment>
<feature type="transmembrane region" description="Helical" evidence="6">
    <location>
        <begin position="51"/>
        <end position="72"/>
    </location>
</feature>
<feature type="transmembrane region" description="Helical" evidence="6">
    <location>
        <begin position="296"/>
        <end position="314"/>
    </location>
</feature>
<sequence>MTKKERSWVLYDWANSAFSMTVLSVILPIFYKDVVAKELPSHLSTAYWGYGNSIATLLVAILAPILGTIAAYKGYKKKLFTFFLFLGLIFTSLFFIVNEGNWLLCIIIYIFAILGFSGSNIFYDSFLVDVTTEDRMDWISSAGFGYGYIGSTIPFIISIIFIMKPDLIGITTLQATKLSFLITSVWWFIFSLPMLKDVEQTQFIEPEKNAIKKSFIRLYDTFKNITQYKSIFLFLIAYFFYIDGVSTIIKMATIFGRDIGVSSNDLMIILLAIQFIAFPFALLFGKLAKKYSARKMILVGIGVYSFIAIYAYFMHTTIQFWILGFLVATSQGGIQALSRSYFGKIIPKDKASEFFGFYNIFGKFASILGPLLVAFVTQVTGNSRLGVSSIIILFLIGGFLFMKVPEHIETI</sequence>
<feature type="transmembrane region" description="Helical" evidence="6">
    <location>
        <begin position="12"/>
        <end position="31"/>
    </location>
</feature>
<dbReference type="GO" id="GO:0022857">
    <property type="term" value="F:transmembrane transporter activity"/>
    <property type="evidence" value="ECO:0007669"/>
    <property type="project" value="InterPro"/>
</dbReference>
<evidence type="ECO:0000256" key="6">
    <source>
        <dbReference type="SAM" id="Phobius"/>
    </source>
</evidence>
<protein>
    <submittedName>
        <fullName evidence="8">MFS transporter, UMF1 family</fullName>
    </submittedName>
</protein>
<dbReference type="InterPro" id="IPR020846">
    <property type="entry name" value="MFS_dom"/>
</dbReference>
<evidence type="ECO:0000256" key="4">
    <source>
        <dbReference type="ARBA" id="ARBA00022989"/>
    </source>
</evidence>
<evidence type="ECO:0000256" key="2">
    <source>
        <dbReference type="ARBA" id="ARBA00022448"/>
    </source>
</evidence>
<dbReference type="PANTHER" id="PTHR23519:SF1">
    <property type="entry name" value="AUTOPHAGY-RELATED PROTEIN 22"/>
    <property type="match status" value="1"/>
</dbReference>
<name>A0A1M5T143_9CLOT</name>
<dbReference type="Pfam" id="PF11700">
    <property type="entry name" value="ATG22"/>
    <property type="match status" value="1"/>
</dbReference>
<dbReference type="Proteomes" id="UP000184447">
    <property type="component" value="Unassembled WGS sequence"/>
</dbReference>
<evidence type="ECO:0000256" key="1">
    <source>
        <dbReference type="ARBA" id="ARBA00004651"/>
    </source>
</evidence>
<dbReference type="PROSITE" id="PS50850">
    <property type="entry name" value="MFS"/>
    <property type="match status" value="1"/>
</dbReference>
<dbReference type="InterPro" id="IPR036259">
    <property type="entry name" value="MFS_trans_sf"/>
</dbReference>
<feature type="transmembrane region" description="Helical" evidence="6">
    <location>
        <begin position="175"/>
        <end position="195"/>
    </location>
</feature>
<evidence type="ECO:0000313" key="8">
    <source>
        <dbReference type="EMBL" id="SHH44382.1"/>
    </source>
</evidence>
<reference evidence="8 9" key="1">
    <citation type="submission" date="2016-11" db="EMBL/GenBank/DDBJ databases">
        <authorList>
            <person name="Jaros S."/>
            <person name="Januszkiewicz K."/>
            <person name="Wedrychowicz H."/>
        </authorList>
    </citation>
    <scope>NUCLEOTIDE SEQUENCE [LARGE SCALE GENOMIC DNA]</scope>
    <source>
        <strain evidence="8 9">DSM 8605</strain>
    </source>
</reference>
<feature type="transmembrane region" description="Helical" evidence="6">
    <location>
        <begin position="266"/>
        <end position="284"/>
    </location>
</feature>
<evidence type="ECO:0000256" key="5">
    <source>
        <dbReference type="ARBA" id="ARBA00023136"/>
    </source>
</evidence>
<evidence type="ECO:0000313" key="9">
    <source>
        <dbReference type="Proteomes" id="UP000184447"/>
    </source>
</evidence>
<proteinExistence type="predicted"/>
<feature type="transmembrane region" description="Helical" evidence="6">
    <location>
        <begin position="144"/>
        <end position="163"/>
    </location>
</feature>
<dbReference type="EMBL" id="FQXM01000005">
    <property type="protein sequence ID" value="SHH44382.1"/>
    <property type="molecule type" value="Genomic_DNA"/>
</dbReference>
<dbReference type="CDD" id="cd17482">
    <property type="entry name" value="MFS_YxiO_like"/>
    <property type="match status" value="1"/>
</dbReference>
<keyword evidence="9" id="KW-1185">Reference proteome</keyword>
<dbReference type="SUPFAM" id="SSF103473">
    <property type="entry name" value="MFS general substrate transporter"/>
    <property type="match status" value="1"/>
</dbReference>
<feature type="transmembrane region" description="Helical" evidence="6">
    <location>
        <begin position="102"/>
        <end position="123"/>
    </location>
</feature>
<evidence type="ECO:0000259" key="7">
    <source>
        <dbReference type="PROSITE" id="PS50850"/>
    </source>
</evidence>
<keyword evidence="3 6" id="KW-0812">Transmembrane</keyword>
<dbReference type="AlphaFoldDB" id="A0A1M5T143"/>
<keyword evidence="2" id="KW-0813">Transport</keyword>
<dbReference type="GO" id="GO:0005886">
    <property type="term" value="C:plasma membrane"/>
    <property type="evidence" value="ECO:0007669"/>
    <property type="project" value="UniProtKB-SubCell"/>
</dbReference>
<evidence type="ECO:0000256" key="3">
    <source>
        <dbReference type="ARBA" id="ARBA00022692"/>
    </source>
</evidence>
<dbReference type="STRING" id="1121316.SAMN02745207_01142"/>
<dbReference type="InterPro" id="IPR050495">
    <property type="entry name" value="ATG22/LtaA_families"/>
</dbReference>
<accession>A0A1M5T143</accession>
<feature type="domain" description="Major facilitator superfamily (MFS) profile" evidence="7">
    <location>
        <begin position="230"/>
        <end position="411"/>
    </location>
</feature>
<feature type="transmembrane region" description="Helical" evidence="6">
    <location>
        <begin position="231"/>
        <end position="254"/>
    </location>
</feature>
<dbReference type="PANTHER" id="PTHR23519">
    <property type="entry name" value="AUTOPHAGY-RELATED PROTEIN 22"/>
    <property type="match status" value="1"/>
</dbReference>
<dbReference type="InterPro" id="IPR024671">
    <property type="entry name" value="Atg22-like"/>
</dbReference>
<dbReference type="OrthoDB" id="9768783at2"/>
<dbReference type="RefSeq" id="WP_073337470.1">
    <property type="nucleotide sequence ID" value="NZ_FQXM01000005.1"/>
</dbReference>